<dbReference type="STRING" id="1231336.L248_2932"/>
<dbReference type="SUPFAM" id="SSF55021">
    <property type="entry name" value="ACT-like"/>
    <property type="match status" value="1"/>
</dbReference>
<organism evidence="3 4">
    <name type="scientific">Schleiferilactobacillus shenzhenensis LY-73</name>
    <dbReference type="NCBI Taxonomy" id="1231336"/>
    <lineage>
        <taxon>Bacteria</taxon>
        <taxon>Bacillati</taxon>
        <taxon>Bacillota</taxon>
        <taxon>Bacilli</taxon>
        <taxon>Lactobacillales</taxon>
        <taxon>Lactobacillaceae</taxon>
        <taxon>Schleiferilactobacillus</taxon>
    </lineage>
</organism>
<protein>
    <recommendedName>
        <fullName evidence="1">UPF0237 protein L248_2932</fullName>
    </recommendedName>
</protein>
<dbReference type="eggNOG" id="COG3830">
    <property type="taxonomic scope" value="Bacteria"/>
</dbReference>
<comment type="similarity">
    <text evidence="1">Belongs to the UPF0237 family.</text>
</comment>
<dbReference type="EMBL" id="KI271588">
    <property type="protein sequence ID" value="ERL65257.1"/>
    <property type="molecule type" value="Genomic_DNA"/>
</dbReference>
<dbReference type="PANTHER" id="PTHR34875:SF6">
    <property type="entry name" value="UPF0237 PROTEIN MJ1558"/>
    <property type="match status" value="1"/>
</dbReference>
<dbReference type="PANTHER" id="PTHR34875">
    <property type="entry name" value="UPF0237 PROTEIN MJ1558"/>
    <property type="match status" value="1"/>
</dbReference>
<evidence type="ECO:0000259" key="2">
    <source>
        <dbReference type="PROSITE" id="PS51671"/>
    </source>
</evidence>
<dbReference type="InterPro" id="IPR045865">
    <property type="entry name" value="ACT-like_dom_sf"/>
</dbReference>
<dbReference type="InterPro" id="IPR022986">
    <property type="entry name" value="UPF0237_ACT"/>
</dbReference>
<dbReference type="InterPro" id="IPR002912">
    <property type="entry name" value="ACT_dom"/>
</dbReference>
<dbReference type="Proteomes" id="UP000030647">
    <property type="component" value="Unassembled WGS sequence"/>
</dbReference>
<evidence type="ECO:0000313" key="3">
    <source>
        <dbReference type="EMBL" id="ERL65257.1"/>
    </source>
</evidence>
<evidence type="ECO:0000256" key="1">
    <source>
        <dbReference type="HAMAP-Rule" id="MF_01054"/>
    </source>
</evidence>
<name>U4TV09_9LACO</name>
<dbReference type="AlphaFoldDB" id="U4TV09"/>
<dbReference type="HOGENOM" id="CLU_1530651_0_0_9"/>
<evidence type="ECO:0000313" key="4">
    <source>
        <dbReference type="Proteomes" id="UP000030647"/>
    </source>
</evidence>
<reference evidence="4" key="1">
    <citation type="journal article" date="2013" name="Genome Announc.">
        <title>Whole-Genome Sequencing of Lactobacillus shenzhenensis Strain LY-73T.</title>
        <authorList>
            <person name="Lin Z."/>
            <person name="Liu Z."/>
            <person name="Yang R."/>
            <person name="Zou Y."/>
            <person name="Wan D."/>
            <person name="Chen J."/>
            <person name="Guo M."/>
            <person name="Zhao J."/>
            <person name="Fang C."/>
            <person name="Yang R."/>
            <person name="Liu F."/>
        </authorList>
    </citation>
    <scope>NUCLEOTIDE SEQUENCE [LARGE SCALE GENOMIC DNA]</scope>
    <source>
        <strain evidence="4">LY-73</strain>
    </source>
</reference>
<dbReference type="Pfam" id="PF13740">
    <property type="entry name" value="ACT_6"/>
    <property type="match status" value="1"/>
</dbReference>
<dbReference type="InterPro" id="IPR050990">
    <property type="entry name" value="UPF0237/GcvR_regulator"/>
</dbReference>
<dbReference type="HAMAP" id="MF_01054">
    <property type="entry name" value="UPF0237"/>
    <property type="match status" value="1"/>
</dbReference>
<dbReference type="PROSITE" id="PS51671">
    <property type="entry name" value="ACT"/>
    <property type="match status" value="1"/>
</dbReference>
<accession>U4TV09</accession>
<gene>
    <name evidence="3" type="ORF">L248_2932</name>
</gene>
<dbReference type="CDD" id="cd04872">
    <property type="entry name" value="ACT_1ZPV"/>
    <property type="match status" value="1"/>
</dbReference>
<keyword evidence="4" id="KW-1185">Reference proteome</keyword>
<dbReference type="Gene3D" id="3.30.70.260">
    <property type="match status" value="1"/>
</dbReference>
<feature type="domain" description="ACT" evidence="2">
    <location>
        <begin position="91"/>
        <end position="164"/>
    </location>
</feature>
<dbReference type="NCBIfam" id="NF001220">
    <property type="entry name" value="PRK00194.1"/>
    <property type="match status" value="1"/>
</dbReference>
<sequence length="175" mass="19659">MTSKRVPKGFGKFSHEEIDHLLSDEQITEVAHQLGYLFPGDPDYDQLRSKRPQWQNDSDDEVAEYARQLLATDNQHCHQHIKKRVDLMHAIITVVGQDKVGIVAGVSAKLAALNINILDISQTIMEHSFTMMLLAALPADADFKAIQQALTDFGSSQDLTIRIQRQEIFDAMSSL</sequence>
<proteinExistence type="inferred from homology"/>